<dbReference type="InterPro" id="IPR008635">
    <property type="entry name" value="Coiled_stalk_dom"/>
</dbReference>
<dbReference type="InterPro" id="IPR011049">
    <property type="entry name" value="Serralysin-like_metalloprot_C"/>
</dbReference>
<dbReference type="InterPro" id="IPR008640">
    <property type="entry name" value="Adhesin_Head_dom"/>
</dbReference>
<proteinExistence type="predicted"/>
<feature type="domain" description="Trimeric autotransporter adhesin YadA-like stalk" evidence="2">
    <location>
        <begin position="340"/>
        <end position="376"/>
    </location>
</feature>
<dbReference type="Gene3D" id="1.20.5.170">
    <property type="match status" value="1"/>
</dbReference>
<feature type="domain" description="Trimeric autotransporter adhesin YadA-like head" evidence="1">
    <location>
        <begin position="257"/>
        <end position="283"/>
    </location>
</feature>
<evidence type="ECO:0000313" key="4">
    <source>
        <dbReference type="Proteomes" id="UP001141992"/>
    </source>
</evidence>
<name>A0A9X3L5H4_ALCXX</name>
<feature type="domain" description="Trimeric autotransporter adhesin YadA-like head" evidence="1">
    <location>
        <begin position="232"/>
        <end position="255"/>
    </location>
</feature>
<feature type="non-terminal residue" evidence="3">
    <location>
        <position position="521"/>
    </location>
</feature>
<feature type="domain" description="Trimeric autotransporter adhesin YadA-like head" evidence="1">
    <location>
        <begin position="201"/>
        <end position="227"/>
    </location>
</feature>
<dbReference type="AlphaFoldDB" id="A0A9X3L5H4"/>
<dbReference type="Pfam" id="PF05658">
    <property type="entry name" value="YadA_head"/>
    <property type="match status" value="3"/>
</dbReference>
<evidence type="ECO:0000259" key="1">
    <source>
        <dbReference type="Pfam" id="PF05658"/>
    </source>
</evidence>
<dbReference type="EMBL" id="JAPZVI010000080">
    <property type="protein sequence ID" value="MCZ8406107.1"/>
    <property type="molecule type" value="Genomic_DNA"/>
</dbReference>
<evidence type="ECO:0000259" key="2">
    <source>
        <dbReference type="Pfam" id="PF05662"/>
    </source>
</evidence>
<dbReference type="CDD" id="cd12820">
    <property type="entry name" value="LbR_YadA-like"/>
    <property type="match status" value="1"/>
</dbReference>
<dbReference type="Gene3D" id="2.150.10.10">
    <property type="entry name" value="Serralysin-like metalloprotease, C-terminal"/>
    <property type="match status" value="2"/>
</dbReference>
<protein>
    <submittedName>
        <fullName evidence="3">Uncharacterized protein</fullName>
    </submittedName>
</protein>
<dbReference type="SUPFAM" id="SSF101967">
    <property type="entry name" value="Adhesin YadA, collagen-binding domain"/>
    <property type="match status" value="1"/>
</dbReference>
<sequence length="521" mass="52227">MKTDSNVALILDIAACRARAAQMRRGMATQPVQRSLSRRVWAMMRLACRVLGLKRRKGLGLALLGAMVAAGAPAHAANGIHINASTTGDCVGINAPTASGQAGSINYTDRSNSCNGNNAATQKDSVLFFRPAGVSGTGATSLSLGGELYVNSGFIRLGDTNSVGMRIGDATTKAVPLALAIGSGADAGSGGTSIGRSSSTAGGSFAVAIGDSAKSSGVYSVAFGANSVSDKDRSVALGAEAKATADGAVALGTKSEATGTNAFATGVGAVASGMDSVAIGTGAKASQGLSVALGSGATTRAARAAPAVVLNGKTYSFDSSNLQGVVSVGSDEKDKPLTRQVINMAAGEISATSFDAVNGAQLFATNDAINELGKVDKTLQAAVDRNTADVAATRASQAAAADSVAQAIGGGTKVDAQGRIVMPEIHLGSLGTGVTQPTTLLGAVGALDSTVKATDRALKDVFEVSMEAEGLATKASRQLEGLGADEKVVDRIDEVRRNALMWDPSQKTYSATHADGAQNRI</sequence>
<dbReference type="Proteomes" id="UP001141992">
    <property type="component" value="Unassembled WGS sequence"/>
</dbReference>
<dbReference type="GO" id="GO:0019867">
    <property type="term" value="C:outer membrane"/>
    <property type="evidence" value="ECO:0007669"/>
    <property type="project" value="InterPro"/>
</dbReference>
<evidence type="ECO:0000313" key="3">
    <source>
        <dbReference type="EMBL" id="MCZ8406107.1"/>
    </source>
</evidence>
<gene>
    <name evidence="3" type="ORF">O9570_32045</name>
</gene>
<comment type="caution">
    <text evidence="3">The sequence shown here is derived from an EMBL/GenBank/DDBJ whole genome shotgun (WGS) entry which is preliminary data.</text>
</comment>
<organism evidence="3 4">
    <name type="scientific">Alcaligenes xylosoxydans xylosoxydans</name>
    <name type="common">Achromobacter xylosoxidans</name>
    <dbReference type="NCBI Taxonomy" id="85698"/>
    <lineage>
        <taxon>Bacteria</taxon>
        <taxon>Pseudomonadati</taxon>
        <taxon>Pseudomonadota</taxon>
        <taxon>Betaproteobacteria</taxon>
        <taxon>Burkholderiales</taxon>
        <taxon>Alcaligenaceae</taxon>
        <taxon>Achromobacter</taxon>
    </lineage>
</organism>
<dbReference type="Pfam" id="PF05662">
    <property type="entry name" value="YadA_stalk"/>
    <property type="match status" value="1"/>
</dbReference>
<accession>A0A9X3L5H4</accession>
<reference evidence="3" key="1">
    <citation type="submission" date="2022-12" db="EMBL/GenBank/DDBJ databases">
        <authorList>
            <person name="Voronina O.L."/>
            <person name="Kunda M.S."/>
            <person name="Ryzhova N."/>
            <person name="Aksenova E.I."/>
        </authorList>
    </citation>
    <scope>NUCLEOTIDE SEQUENCE</scope>
    <source>
        <strain evidence="3">SCCH136:Ach223948</strain>
    </source>
</reference>